<reference evidence="1" key="1">
    <citation type="submission" date="2021-06" db="EMBL/GenBank/DDBJ databases">
        <title>Comparative genomics, transcriptomics and evolutionary studies reveal genomic signatures of adaptation to plant cell wall in hemibiotrophic fungi.</title>
        <authorList>
            <consortium name="DOE Joint Genome Institute"/>
            <person name="Baroncelli R."/>
            <person name="Diaz J.F."/>
            <person name="Benocci T."/>
            <person name="Peng M."/>
            <person name="Battaglia E."/>
            <person name="Haridas S."/>
            <person name="Andreopoulos W."/>
            <person name="Labutti K."/>
            <person name="Pangilinan J."/>
            <person name="Floch G.L."/>
            <person name="Makela M.R."/>
            <person name="Henrissat B."/>
            <person name="Grigoriev I.V."/>
            <person name="Crouch J.A."/>
            <person name="De Vries R.P."/>
            <person name="Sukno S.A."/>
            <person name="Thon M.R."/>
        </authorList>
    </citation>
    <scope>NUCLEOTIDE SEQUENCE</scope>
    <source>
        <strain evidence="1">CBS 102054</strain>
    </source>
</reference>
<keyword evidence="2" id="KW-1185">Reference proteome</keyword>
<dbReference type="AlphaFoldDB" id="A0AAJ0EGV7"/>
<comment type="caution">
    <text evidence="1">The sequence shown here is derived from an EMBL/GenBank/DDBJ whole genome shotgun (WGS) entry which is preliminary data.</text>
</comment>
<dbReference type="RefSeq" id="XP_060448364.1">
    <property type="nucleotide sequence ID" value="XM_060582305.1"/>
</dbReference>
<dbReference type="Proteomes" id="UP001243989">
    <property type="component" value="Unassembled WGS sequence"/>
</dbReference>
<dbReference type="GeneID" id="85467167"/>
<dbReference type="EMBL" id="JAHMHQ010000005">
    <property type="protein sequence ID" value="KAK1639757.1"/>
    <property type="molecule type" value="Genomic_DNA"/>
</dbReference>
<name>A0AAJ0EGV7_9PEZI</name>
<evidence type="ECO:0000313" key="1">
    <source>
        <dbReference type="EMBL" id="KAK1639757.1"/>
    </source>
</evidence>
<protein>
    <submittedName>
        <fullName evidence="1">Uncharacterized protein</fullName>
    </submittedName>
</protein>
<sequence length="200" mass="22805">MSYHLKNVLFLRFRLKQAVFSPFPTRWLTFDTFISQRARILDLKTLKNVLRLLHERLLASLPLKIHLSTLVHTSVLLSQKGWTWLNKRGHRGNPWSQRPILPARFHYDSLASLSFLLLHTYCCGTPSDIANSQGPHEDSRSRSSSEVPCGFGCSAFFLSCLPSETGTWFCSSALLQSHCMGSTSDFTTFERFPLPRLGRC</sequence>
<evidence type="ECO:0000313" key="2">
    <source>
        <dbReference type="Proteomes" id="UP001243989"/>
    </source>
</evidence>
<organism evidence="1 2">
    <name type="scientific">Colletotrichum phormii</name>
    <dbReference type="NCBI Taxonomy" id="359342"/>
    <lineage>
        <taxon>Eukaryota</taxon>
        <taxon>Fungi</taxon>
        <taxon>Dikarya</taxon>
        <taxon>Ascomycota</taxon>
        <taxon>Pezizomycotina</taxon>
        <taxon>Sordariomycetes</taxon>
        <taxon>Hypocreomycetidae</taxon>
        <taxon>Glomerellales</taxon>
        <taxon>Glomerellaceae</taxon>
        <taxon>Colletotrichum</taxon>
        <taxon>Colletotrichum acutatum species complex</taxon>
    </lineage>
</organism>
<proteinExistence type="predicted"/>
<accession>A0AAJ0EGV7</accession>
<gene>
    <name evidence="1" type="ORF">BDP81DRAFT_183161</name>
</gene>